<name>A0A7S3JVN2_9STRA</name>
<dbReference type="InterPro" id="IPR020472">
    <property type="entry name" value="WD40_PAC1"/>
</dbReference>
<keyword evidence="1 3" id="KW-0853">WD repeat</keyword>
<organism evidence="4">
    <name type="scientific">Aureoumbra lagunensis</name>
    <dbReference type="NCBI Taxonomy" id="44058"/>
    <lineage>
        <taxon>Eukaryota</taxon>
        <taxon>Sar</taxon>
        <taxon>Stramenopiles</taxon>
        <taxon>Ochrophyta</taxon>
        <taxon>Pelagophyceae</taxon>
        <taxon>Pelagomonadales</taxon>
        <taxon>Aureoumbra</taxon>
    </lineage>
</organism>
<dbReference type="EMBL" id="HBIJ01010437">
    <property type="protein sequence ID" value="CAE0366425.1"/>
    <property type="molecule type" value="Transcribed_RNA"/>
</dbReference>
<feature type="repeat" description="WD" evidence="3">
    <location>
        <begin position="86"/>
        <end position="117"/>
    </location>
</feature>
<dbReference type="SMART" id="SM00320">
    <property type="entry name" value="WD40"/>
    <property type="match status" value="5"/>
</dbReference>
<evidence type="ECO:0000256" key="3">
    <source>
        <dbReference type="PROSITE-ProRule" id="PRU00221"/>
    </source>
</evidence>
<dbReference type="AlphaFoldDB" id="A0A7S3JVN2"/>
<sequence>MNEILALQGHQEAVIAICGEETILASASRDKTLRIWDCQTGDCIQVIKCESTILSLSLSNGKVAGGGIDYIARVWNVENGEQMCIFVGHKGWIRGVVLRPDGTLITASQDKTARLWSATGEMIDMQKHTDEVFAICGFADGRVATGSGDATVRIFEGSSLDRALHFHDKAVISLAQPSASTLCSGAEDNTVVLWNLVAPMSNAILAVIDLENVATVAIASRFPYLAAGNELYNIATTPPTMIATLPVSPAALAFLETRKKEEETNNRDHNHTTSWFLAVATTGKNRSTPRLWQLH</sequence>
<dbReference type="InterPro" id="IPR001680">
    <property type="entry name" value="WD40_rpt"/>
</dbReference>
<evidence type="ECO:0000313" key="4">
    <source>
        <dbReference type="EMBL" id="CAE0366425.1"/>
    </source>
</evidence>
<evidence type="ECO:0000256" key="2">
    <source>
        <dbReference type="ARBA" id="ARBA00022737"/>
    </source>
</evidence>
<gene>
    <name evidence="4" type="ORF">ALAG00032_LOCUS7169</name>
</gene>
<dbReference type="PANTHER" id="PTHR19848:SF8">
    <property type="entry name" value="F-BOX AND WD REPEAT DOMAIN CONTAINING 7"/>
    <property type="match status" value="1"/>
</dbReference>
<feature type="repeat" description="WD" evidence="3">
    <location>
        <begin position="7"/>
        <end position="46"/>
    </location>
</feature>
<reference evidence="4" key="1">
    <citation type="submission" date="2021-01" db="EMBL/GenBank/DDBJ databases">
        <authorList>
            <person name="Corre E."/>
            <person name="Pelletier E."/>
            <person name="Niang G."/>
            <person name="Scheremetjew M."/>
            <person name="Finn R."/>
            <person name="Kale V."/>
            <person name="Holt S."/>
            <person name="Cochrane G."/>
            <person name="Meng A."/>
            <person name="Brown T."/>
            <person name="Cohen L."/>
        </authorList>
    </citation>
    <scope>NUCLEOTIDE SEQUENCE</scope>
    <source>
        <strain evidence="4">CCMP1510</strain>
    </source>
</reference>
<dbReference type="PROSITE" id="PS50082">
    <property type="entry name" value="WD_REPEATS_2"/>
    <property type="match status" value="2"/>
</dbReference>
<proteinExistence type="predicted"/>
<dbReference type="Pfam" id="PF00400">
    <property type="entry name" value="WD40"/>
    <property type="match status" value="4"/>
</dbReference>
<dbReference type="InterPro" id="IPR015943">
    <property type="entry name" value="WD40/YVTN_repeat-like_dom_sf"/>
</dbReference>
<dbReference type="InterPro" id="IPR036322">
    <property type="entry name" value="WD40_repeat_dom_sf"/>
</dbReference>
<keyword evidence="2" id="KW-0677">Repeat</keyword>
<dbReference type="PRINTS" id="PR00320">
    <property type="entry name" value="GPROTEINBRPT"/>
</dbReference>
<dbReference type="Gene3D" id="2.130.10.10">
    <property type="entry name" value="YVTN repeat-like/Quinoprotein amine dehydrogenase"/>
    <property type="match status" value="2"/>
</dbReference>
<dbReference type="SUPFAM" id="SSF50978">
    <property type="entry name" value="WD40 repeat-like"/>
    <property type="match status" value="1"/>
</dbReference>
<evidence type="ECO:0000256" key="1">
    <source>
        <dbReference type="ARBA" id="ARBA00022574"/>
    </source>
</evidence>
<evidence type="ECO:0008006" key="5">
    <source>
        <dbReference type="Google" id="ProtNLM"/>
    </source>
</evidence>
<dbReference type="PROSITE" id="PS00678">
    <property type="entry name" value="WD_REPEATS_1"/>
    <property type="match status" value="1"/>
</dbReference>
<dbReference type="PANTHER" id="PTHR19848">
    <property type="entry name" value="WD40 REPEAT PROTEIN"/>
    <property type="match status" value="1"/>
</dbReference>
<dbReference type="InterPro" id="IPR019775">
    <property type="entry name" value="WD40_repeat_CS"/>
</dbReference>
<dbReference type="PROSITE" id="PS50294">
    <property type="entry name" value="WD_REPEATS_REGION"/>
    <property type="match status" value="2"/>
</dbReference>
<protein>
    <recommendedName>
        <fullName evidence="5">Anaphase-promoting complex subunit 4 WD40 domain-containing protein</fullName>
    </recommendedName>
</protein>
<accession>A0A7S3JVN2</accession>